<evidence type="ECO:0000256" key="1">
    <source>
        <dbReference type="SAM" id="MobiDB-lite"/>
    </source>
</evidence>
<gene>
    <name evidence="3" type="ORF">KT71_000747</name>
</gene>
<dbReference type="Gene3D" id="1.25.40.10">
    <property type="entry name" value="Tetratricopeptide repeat domain"/>
    <property type="match status" value="1"/>
</dbReference>
<dbReference type="eggNOG" id="COG5010">
    <property type="taxonomic scope" value="Bacteria"/>
</dbReference>
<dbReference type="SUPFAM" id="SSF48452">
    <property type="entry name" value="TPR-like"/>
    <property type="match status" value="1"/>
</dbReference>
<feature type="region of interest" description="Disordered" evidence="1">
    <location>
        <begin position="26"/>
        <end position="73"/>
    </location>
</feature>
<dbReference type="AlphaFoldDB" id="V7HUY9"/>
<evidence type="ECO:0000313" key="4">
    <source>
        <dbReference type="Proteomes" id="UP000019205"/>
    </source>
</evidence>
<dbReference type="RefSeq" id="WP_023659914.1">
    <property type="nucleotide sequence ID" value="NZ_CM002299.1"/>
</dbReference>
<feature type="compositionally biased region" description="Low complexity" evidence="1">
    <location>
        <begin position="56"/>
        <end position="65"/>
    </location>
</feature>
<comment type="caution">
    <text evidence="3">The sequence shown here is derived from an EMBL/GenBank/DDBJ whole genome shotgun (WGS) entry which is preliminary data.</text>
</comment>
<reference evidence="3 4" key="1">
    <citation type="journal article" date="2007" name="Proc. Natl. Acad. Sci. U.S.A.">
        <title>Characterization of a marine gammaproteobacterium capable of aerobic anoxygenic photosynthesis.</title>
        <authorList>
            <person name="Fuchs B.M."/>
            <person name="Spring S."/>
            <person name="Teeling H."/>
            <person name="Quast C."/>
            <person name="Wulf J."/>
            <person name="Schattenhofer M."/>
            <person name="Yan S."/>
            <person name="Ferriera S."/>
            <person name="Johnson J."/>
            <person name="Glockner F.O."/>
            <person name="Amann R."/>
        </authorList>
    </citation>
    <scope>NUCLEOTIDE SEQUENCE [LARGE SCALE GENOMIC DNA]</scope>
    <source>
        <strain evidence="3">KT71</strain>
    </source>
</reference>
<proteinExistence type="predicted"/>
<accession>V7HUY9</accession>
<dbReference type="HOGENOM" id="CLU_1764905_0_0_6"/>
<dbReference type="OrthoDB" id="6196966at2"/>
<sequence>MMGSPSAFQSLLLVVVLLALAACASGPSPVPPEAPEARERSSRMPTPTIPAPSTPTAPTDRSSPPARSPVDSLLDEARAFREQGDLSASFARLERALRIAPQRAEVYLELARSHAAAGRPGRASASAERGLLYCGASTCTKLRQFID</sequence>
<keyword evidence="4" id="KW-1185">Reference proteome</keyword>
<name>V7HUY9_9GAMM</name>
<dbReference type="EMBL" id="AAOA02000002">
    <property type="protein sequence ID" value="ESZ89389.1"/>
    <property type="molecule type" value="Genomic_DNA"/>
</dbReference>
<reference evidence="3 4" key="2">
    <citation type="journal article" date="2009" name="PLoS ONE">
        <title>The photosynthetic apparatus and its regulation in the aerobic gammaproteobacterium Congregibacter litoralis gen. nov., sp. nov.</title>
        <authorList>
            <person name="Spring S."/>
            <person name="Lunsdorf H."/>
            <person name="Fuchs B.M."/>
            <person name="Tindall B.J."/>
        </authorList>
    </citation>
    <scope>NUCLEOTIDE SEQUENCE [LARGE SCALE GENOMIC DNA]</scope>
    <source>
        <strain evidence="3">KT71</strain>
    </source>
</reference>
<dbReference type="Pfam" id="PF14559">
    <property type="entry name" value="TPR_19"/>
    <property type="match status" value="1"/>
</dbReference>
<organism evidence="3 4">
    <name type="scientific">Congregibacter litoralis KT71</name>
    <dbReference type="NCBI Taxonomy" id="314285"/>
    <lineage>
        <taxon>Bacteria</taxon>
        <taxon>Pseudomonadati</taxon>
        <taxon>Pseudomonadota</taxon>
        <taxon>Gammaproteobacteria</taxon>
        <taxon>Cellvibrionales</taxon>
        <taxon>Halieaceae</taxon>
        <taxon>Congregibacter</taxon>
    </lineage>
</organism>
<evidence type="ECO:0000313" key="3">
    <source>
        <dbReference type="EMBL" id="ESZ89389.1"/>
    </source>
</evidence>
<protein>
    <submittedName>
        <fullName evidence="3">Uncharacterized protein</fullName>
    </submittedName>
</protein>
<dbReference type="InterPro" id="IPR011990">
    <property type="entry name" value="TPR-like_helical_dom_sf"/>
</dbReference>
<evidence type="ECO:0000256" key="2">
    <source>
        <dbReference type="SAM" id="SignalP"/>
    </source>
</evidence>
<feature type="chain" id="PRO_5004760784" evidence="2">
    <location>
        <begin position="25"/>
        <end position="147"/>
    </location>
</feature>
<keyword evidence="2" id="KW-0732">Signal</keyword>
<feature type="signal peptide" evidence="2">
    <location>
        <begin position="1"/>
        <end position="24"/>
    </location>
</feature>
<dbReference type="STRING" id="314285.KT71_000747"/>
<dbReference type="Proteomes" id="UP000019205">
    <property type="component" value="Chromosome"/>
</dbReference>